<keyword evidence="2" id="KW-1185">Reference proteome</keyword>
<dbReference type="Proteomes" id="UP001165101">
    <property type="component" value="Unassembled WGS sequence"/>
</dbReference>
<proteinExistence type="predicted"/>
<evidence type="ECO:0000313" key="1">
    <source>
        <dbReference type="EMBL" id="GME96348.1"/>
    </source>
</evidence>
<reference evidence="1" key="1">
    <citation type="submission" date="2023-04" db="EMBL/GenBank/DDBJ databases">
        <title>Candida boidinii NBRC 1967.</title>
        <authorList>
            <person name="Ichikawa N."/>
            <person name="Sato H."/>
            <person name="Tonouchi N."/>
        </authorList>
    </citation>
    <scope>NUCLEOTIDE SEQUENCE</scope>
    <source>
        <strain evidence="1">NBRC 1967</strain>
    </source>
</reference>
<comment type="caution">
    <text evidence="1">The sequence shown here is derived from an EMBL/GenBank/DDBJ whole genome shotgun (WGS) entry which is preliminary data.</text>
</comment>
<protein>
    <submittedName>
        <fullName evidence="1">Unnamed protein product</fullName>
    </submittedName>
</protein>
<evidence type="ECO:0000313" key="2">
    <source>
        <dbReference type="Proteomes" id="UP001165101"/>
    </source>
</evidence>
<dbReference type="EMBL" id="BSXV01002650">
    <property type="protein sequence ID" value="GME96348.1"/>
    <property type="molecule type" value="Genomic_DNA"/>
</dbReference>
<gene>
    <name evidence="1" type="ORF">Cboi01_000423800</name>
</gene>
<name>A0ACB5TWM3_CANBO</name>
<organism evidence="1 2">
    <name type="scientific">Candida boidinii</name>
    <name type="common">Yeast</name>
    <dbReference type="NCBI Taxonomy" id="5477"/>
    <lineage>
        <taxon>Eukaryota</taxon>
        <taxon>Fungi</taxon>
        <taxon>Dikarya</taxon>
        <taxon>Ascomycota</taxon>
        <taxon>Saccharomycotina</taxon>
        <taxon>Pichiomycetes</taxon>
        <taxon>Pichiales</taxon>
        <taxon>Pichiaceae</taxon>
        <taxon>Ogataea</taxon>
        <taxon>Ogataea/Candida clade</taxon>
    </lineage>
</organism>
<accession>A0ACB5TWM3</accession>
<sequence length="76" mass="9161">MELDQRYKRSIKQSGIKSTQIRTRIVDRARTRTRTRTRTRRPELEVEVESDSEQERNSARRKLSNERLKICNLRSS</sequence>